<dbReference type="AlphaFoldDB" id="Q4R9Q8"/>
<dbReference type="InterPro" id="IPR056989">
    <property type="entry name" value="PCDH15_12th_dom"/>
</dbReference>
<evidence type="ECO:0000313" key="2">
    <source>
        <dbReference type="EMBL" id="CAG14875.1"/>
    </source>
</evidence>
<accession>Q4R9Q8</accession>
<feature type="non-terminal residue" evidence="2">
    <location>
        <position position="1"/>
    </location>
</feature>
<proteinExistence type="predicted"/>
<feature type="domain" description="Protocadherin-15" evidence="1">
    <location>
        <begin position="7"/>
        <end position="29"/>
    </location>
</feature>
<feature type="non-terminal residue" evidence="2">
    <location>
        <position position="29"/>
    </location>
</feature>
<dbReference type="Pfam" id="PF23206">
    <property type="entry name" value="PCDH15_12th"/>
    <property type="match status" value="1"/>
</dbReference>
<evidence type="ECO:0000259" key="1">
    <source>
        <dbReference type="Pfam" id="PF23206"/>
    </source>
</evidence>
<dbReference type="KEGG" id="tng:GSTEN00038018G001"/>
<protein>
    <submittedName>
        <fullName evidence="2">(spotted green pufferfish) hypothetical protein</fullName>
    </submittedName>
</protein>
<sequence>VSVVNALDMQVVVSTVPPTLVEENRDQLI</sequence>
<gene>
    <name evidence="2" type="ORF">GSTENG00038018001</name>
</gene>
<dbReference type="EMBL" id="CAAE01025542">
    <property type="protein sequence ID" value="CAG14875.1"/>
    <property type="molecule type" value="Genomic_DNA"/>
</dbReference>
<reference evidence="2" key="1">
    <citation type="journal article" date="2004" name="Nature">
        <title>Genome duplication in the teleost fish Tetraodon nigroviridis reveals the early vertebrate proto-karyotype.</title>
        <authorList>
            <person name="Jaillon O."/>
            <person name="Aury J.-M."/>
            <person name="Brunet F."/>
            <person name="Petit J.-L."/>
            <person name="Stange-Thomann N."/>
            <person name="Mauceli E."/>
            <person name="Bouneau L."/>
            <person name="Fischer C."/>
            <person name="Ozouf-Costaz C."/>
            <person name="Bernot A."/>
            <person name="Nicaud S."/>
            <person name="Jaffe D."/>
            <person name="Fisher S."/>
            <person name="Lutfalla G."/>
            <person name="Dossat C."/>
            <person name="Segurens B."/>
            <person name="Dasilva C."/>
            <person name="Salanoubat M."/>
            <person name="Levy M."/>
            <person name="Boudet N."/>
            <person name="Castellano S."/>
            <person name="Anthouard V."/>
            <person name="Jubin C."/>
            <person name="Castelli V."/>
            <person name="Katinka M."/>
            <person name="Vacherie B."/>
            <person name="Biemont C."/>
            <person name="Skalli Z."/>
            <person name="Cattolico L."/>
            <person name="Poulain J."/>
            <person name="De Berardinis V."/>
            <person name="Cruaud C."/>
            <person name="Duprat S."/>
            <person name="Brottier P."/>
            <person name="Coutanceau J.-P."/>
            <person name="Gouzy J."/>
            <person name="Parra G."/>
            <person name="Lardier G."/>
            <person name="Chapple C."/>
            <person name="McKernan K.J."/>
            <person name="McEwan P."/>
            <person name="Bosak S."/>
            <person name="Kellis M."/>
            <person name="Volff J.-N."/>
            <person name="Guigo R."/>
            <person name="Zody M.C."/>
            <person name="Mesirov J."/>
            <person name="Lindblad-Toh K."/>
            <person name="Birren B."/>
            <person name="Nusbaum C."/>
            <person name="Kahn D."/>
            <person name="Robinson-Rechavi M."/>
            <person name="Laudet V."/>
            <person name="Schachter V."/>
            <person name="Quetier F."/>
            <person name="Saurin W."/>
            <person name="Scarpelli C."/>
            <person name="Wincker P."/>
            <person name="Lander E.S."/>
            <person name="Weissenbach J."/>
            <person name="Roest Crollius H."/>
        </authorList>
    </citation>
    <scope>NUCLEOTIDE SEQUENCE [LARGE SCALE GENOMIC DNA]</scope>
</reference>
<reference evidence="2" key="2">
    <citation type="submission" date="2004-02" db="EMBL/GenBank/DDBJ databases">
        <authorList>
            <consortium name="Genoscope"/>
            <consortium name="Whitehead Institute Centre for Genome Research"/>
        </authorList>
    </citation>
    <scope>NUCLEOTIDE SEQUENCE</scope>
</reference>
<name>Q4R9Q8_TETNG</name>
<organism evidence="2">
    <name type="scientific">Tetraodon nigroviridis</name>
    <name type="common">Spotted green pufferfish</name>
    <name type="synonym">Chelonodon nigroviridis</name>
    <dbReference type="NCBI Taxonomy" id="99883"/>
    <lineage>
        <taxon>Eukaryota</taxon>
        <taxon>Metazoa</taxon>
        <taxon>Chordata</taxon>
        <taxon>Craniata</taxon>
        <taxon>Vertebrata</taxon>
        <taxon>Euteleostomi</taxon>
        <taxon>Actinopterygii</taxon>
        <taxon>Neopterygii</taxon>
        <taxon>Teleostei</taxon>
        <taxon>Neoteleostei</taxon>
        <taxon>Acanthomorphata</taxon>
        <taxon>Eupercaria</taxon>
        <taxon>Tetraodontiformes</taxon>
        <taxon>Tetradontoidea</taxon>
        <taxon>Tetraodontidae</taxon>
        <taxon>Tetraodon</taxon>
    </lineage>
</organism>
<comment type="caution">
    <text evidence="2">The sequence shown here is derived from an EMBL/GenBank/DDBJ whole genome shotgun (WGS) entry which is preliminary data.</text>
</comment>